<reference evidence="2" key="1">
    <citation type="submission" date="2020-10" db="EMBL/GenBank/DDBJ databases">
        <authorList>
            <person name="Kikuchi T."/>
        </authorList>
    </citation>
    <scope>NUCLEOTIDE SEQUENCE</scope>
    <source>
        <strain evidence="2">NKZ352</strain>
    </source>
</reference>
<evidence type="ECO:0000313" key="2">
    <source>
        <dbReference type="EMBL" id="CAD6189758.1"/>
    </source>
</evidence>
<dbReference type="EMBL" id="CAJGYM010000012">
    <property type="protein sequence ID" value="CAD6189758.1"/>
    <property type="molecule type" value="Genomic_DNA"/>
</dbReference>
<gene>
    <name evidence="2" type="ORF">CAUJ_LOCUS5677</name>
</gene>
<protein>
    <submittedName>
        <fullName evidence="2">Uncharacterized protein</fullName>
    </submittedName>
</protein>
<name>A0A8S1H4M5_9PELO</name>
<evidence type="ECO:0000256" key="1">
    <source>
        <dbReference type="SAM" id="MobiDB-lite"/>
    </source>
</evidence>
<organism evidence="2 3">
    <name type="scientific">Caenorhabditis auriculariae</name>
    <dbReference type="NCBI Taxonomy" id="2777116"/>
    <lineage>
        <taxon>Eukaryota</taxon>
        <taxon>Metazoa</taxon>
        <taxon>Ecdysozoa</taxon>
        <taxon>Nematoda</taxon>
        <taxon>Chromadorea</taxon>
        <taxon>Rhabditida</taxon>
        <taxon>Rhabditina</taxon>
        <taxon>Rhabditomorpha</taxon>
        <taxon>Rhabditoidea</taxon>
        <taxon>Rhabditidae</taxon>
        <taxon>Peloderinae</taxon>
        <taxon>Caenorhabditis</taxon>
    </lineage>
</organism>
<dbReference type="AlphaFoldDB" id="A0A8S1H4M5"/>
<sequence length="151" mass="17657">MRRFAREIWAEQIPYLLNRLLSSWAEETLNLKQITGYFSQNGSLLTRPQHKSSHLCRRMVLQKSVNSLISDITNQALNLDPIQFQQFIFTPVLSREGLFLLNQTETSVLHLQLIQKRRNTAARWPLIRRSDSPQKQTKIPKATEDDDVIEK</sequence>
<evidence type="ECO:0000313" key="3">
    <source>
        <dbReference type="Proteomes" id="UP000835052"/>
    </source>
</evidence>
<proteinExistence type="predicted"/>
<keyword evidence="3" id="KW-1185">Reference proteome</keyword>
<feature type="region of interest" description="Disordered" evidence="1">
    <location>
        <begin position="126"/>
        <end position="151"/>
    </location>
</feature>
<dbReference type="Proteomes" id="UP000835052">
    <property type="component" value="Unassembled WGS sequence"/>
</dbReference>
<accession>A0A8S1H4M5</accession>
<comment type="caution">
    <text evidence="2">The sequence shown here is derived from an EMBL/GenBank/DDBJ whole genome shotgun (WGS) entry which is preliminary data.</text>
</comment>